<dbReference type="SMART" id="SM00530">
    <property type="entry name" value="HTH_XRE"/>
    <property type="match status" value="1"/>
</dbReference>
<dbReference type="PROSITE" id="PS50943">
    <property type="entry name" value="HTH_CROC1"/>
    <property type="match status" value="1"/>
</dbReference>
<dbReference type="Proteomes" id="UP000824193">
    <property type="component" value="Unassembled WGS sequence"/>
</dbReference>
<protein>
    <submittedName>
        <fullName evidence="4">Helix-turn-helix domain-containing protein</fullName>
    </submittedName>
</protein>
<evidence type="ECO:0000259" key="3">
    <source>
        <dbReference type="PROSITE" id="PS50943"/>
    </source>
</evidence>
<dbReference type="EMBL" id="DXFW01000037">
    <property type="protein sequence ID" value="HIX06517.1"/>
    <property type="molecule type" value="Genomic_DNA"/>
</dbReference>
<dbReference type="AlphaFoldDB" id="A0A9D1V5F7"/>
<feature type="transmembrane region" description="Helical" evidence="2">
    <location>
        <begin position="138"/>
        <end position="156"/>
    </location>
</feature>
<keyword evidence="1" id="KW-0238">DNA-binding</keyword>
<name>A0A9D1V5F7_9FIRM</name>
<reference evidence="4" key="2">
    <citation type="submission" date="2021-04" db="EMBL/GenBank/DDBJ databases">
        <authorList>
            <person name="Gilroy R."/>
        </authorList>
    </citation>
    <scope>NUCLEOTIDE SEQUENCE</scope>
    <source>
        <strain evidence="4">2239</strain>
    </source>
</reference>
<proteinExistence type="predicted"/>
<dbReference type="GO" id="GO:0003677">
    <property type="term" value="F:DNA binding"/>
    <property type="evidence" value="ECO:0007669"/>
    <property type="project" value="UniProtKB-KW"/>
</dbReference>
<evidence type="ECO:0000256" key="2">
    <source>
        <dbReference type="SAM" id="Phobius"/>
    </source>
</evidence>
<accession>A0A9D1V5F7</accession>
<dbReference type="PANTHER" id="PTHR46558:SF13">
    <property type="entry name" value="HTH-TYPE TRANSCRIPTIONAL REGULATOR IMMR"/>
    <property type="match status" value="1"/>
</dbReference>
<reference evidence="4" key="1">
    <citation type="journal article" date="2021" name="PeerJ">
        <title>Extensive microbial diversity within the chicken gut microbiome revealed by metagenomics and culture.</title>
        <authorList>
            <person name="Gilroy R."/>
            <person name="Ravi A."/>
            <person name="Getino M."/>
            <person name="Pursley I."/>
            <person name="Horton D.L."/>
            <person name="Alikhan N.F."/>
            <person name="Baker D."/>
            <person name="Gharbi K."/>
            <person name="Hall N."/>
            <person name="Watson M."/>
            <person name="Adriaenssens E.M."/>
            <person name="Foster-Nyarko E."/>
            <person name="Jarju S."/>
            <person name="Secka A."/>
            <person name="Antonio M."/>
            <person name="Oren A."/>
            <person name="Chaudhuri R.R."/>
            <person name="La Ragione R."/>
            <person name="Hildebrand F."/>
            <person name="Pallen M.J."/>
        </authorList>
    </citation>
    <scope>NUCLEOTIDE SEQUENCE</scope>
    <source>
        <strain evidence="4">2239</strain>
    </source>
</reference>
<organism evidence="4 5">
    <name type="scientific">Candidatus Allofournierella pullicola</name>
    <dbReference type="NCBI Taxonomy" id="2838596"/>
    <lineage>
        <taxon>Bacteria</taxon>
        <taxon>Bacillati</taxon>
        <taxon>Bacillota</taxon>
        <taxon>Clostridia</taxon>
        <taxon>Eubacteriales</taxon>
        <taxon>Oscillospiraceae</taxon>
        <taxon>Allofournierella</taxon>
    </lineage>
</organism>
<keyword evidence="2" id="KW-0472">Membrane</keyword>
<keyword evidence="2" id="KW-0812">Transmembrane</keyword>
<dbReference type="InterPro" id="IPR001387">
    <property type="entry name" value="Cro/C1-type_HTH"/>
</dbReference>
<dbReference type="CDD" id="cd00093">
    <property type="entry name" value="HTH_XRE"/>
    <property type="match status" value="1"/>
</dbReference>
<feature type="transmembrane region" description="Helical" evidence="2">
    <location>
        <begin position="82"/>
        <end position="101"/>
    </location>
</feature>
<dbReference type="Gene3D" id="1.10.260.40">
    <property type="entry name" value="lambda repressor-like DNA-binding domains"/>
    <property type="match status" value="1"/>
</dbReference>
<dbReference type="SUPFAM" id="SSF47413">
    <property type="entry name" value="lambda repressor-like DNA-binding domains"/>
    <property type="match status" value="1"/>
</dbReference>
<keyword evidence="2" id="KW-1133">Transmembrane helix</keyword>
<dbReference type="InterPro" id="IPR010982">
    <property type="entry name" value="Lambda_DNA-bd_dom_sf"/>
</dbReference>
<evidence type="ECO:0000313" key="4">
    <source>
        <dbReference type="EMBL" id="HIX06517.1"/>
    </source>
</evidence>
<comment type="caution">
    <text evidence="4">The sequence shown here is derived from an EMBL/GenBank/DDBJ whole genome shotgun (WGS) entry which is preliminary data.</text>
</comment>
<dbReference type="Pfam" id="PF01381">
    <property type="entry name" value="HTH_3"/>
    <property type="match status" value="1"/>
</dbReference>
<evidence type="ECO:0000313" key="5">
    <source>
        <dbReference type="Proteomes" id="UP000824193"/>
    </source>
</evidence>
<feature type="transmembrane region" description="Helical" evidence="2">
    <location>
        <begin position="176"/>
        <end position="197"/>
    </location>
</feature>
<feature type="transmembrane region" description="Helical" evidence="2">
    <location>
        <begin position="107"/>
        <end position="126"/>
    </location>
</feature>
<feature type="domain" description="HTH cro/C1-type" evidence="3">
    <location>
        <begin position="7"/>
        <end position="61"/>
    </location>
</feature>
<gene>
    <name evidence="4" type="ORF">H9865_10560</name>
</gene>
<sequence>MNTAQRLQQLRKEKGLSQEELAERLGVSRQAVSKWESGQSVPDVEKIVAVSELFGVTTDWLLKGVEPAPEKKPEGRRLAGRILFAASPALMAAGLLLAVAGDWEGSSFVSCAGLIVQVAGAALYFIGRTLTGEKGPFWAAWLDVACVTFLPVRFVMRRSIFLTLMAGFVPFEVGKILHSLLYWPVYLVVLAVSFFLLKKRR</sequence>
<evidence type="ECO:0000256" key="1">
    <source>
        <dbReference type="ARBA" id="ARBA00023125"/>
    </source>
</evidence>
<dbReference type="PANTHER" id="PTHR46558">
    <property type="entry name" value="TRACRIPTIONAL REGULATORY PROTEIN-RELATED-RELATED"/>
    <property type="match status" value="1"/>
</dbReference>